<evidence type="ECO:0000313" key="9">
    <source>
        <dbReference type="EMBL" id="TET12493.1"/>
    </source>
</evidence>
<name>A0A523S379_UNCAE</name>
<dbReference type="PANTHER" id="PTHR43163">
    <property type="entry name" value="DIPEPTIDE TRANSPORT SYSTEM PERMEASE PROTEIN DPPB-RELATED"/>
    <property type="match status" value="1"/>
</dbReference>
<comment type="subcellular location">
    <subcellularLocation>
        <location evidence="1 7">Cell membrane</location>
        <topology evidence="1 7">Multi-pass membrane protein</topology>
    </subcellularLocation>
</comment>
<keyword evidence="6 7" id="KW-0472">Membrane</keyword>
<feature type="domain" description="ABC transmembrane type-1" evidence="8">
    <location>
        <begin position="98"/>
        <end position="331"/>
    </location>
</feature>
<dbReference type="Pfam" id="PF19300">
    <property type="entry name" value="BPD_transp_1_N"/>
    <property type="match status" value="1"/>
</dbReference>
<feature type="transmembrane region" description="Helical" evidence="7">
    <location>
        <begin position="137"/>
        <end position="158"/>
    </location>
</feature>
<comment type="caution">
    <text evidence="9">The sequence shown here is derived from an EMBL/GenBank/DDBJ whole genome shotgun (WGS) entry which is preliminary data.</text>
</comment>
<dbReference type="InterPro" id="IPR000515">
    <property type="entry name" value="MetI-like"/>
</dbReference>
<evidence type="ECO:0000256" key="4">
    <source>
        <dbReference type="ARBA" id="ARBA00022692"/>
    </source>
</evidence>
<evidence type="ECO:0000256" key="1">
    <source>
        <dbReference type="ARBA" id="ARBA00004651"/>
    </source>
</evidence>
<dbReference type="EMBL" id="SOKJ01000081">
    <property type="protein sequence ID" value="TET12493.1"/>
    <property type="molecule type" value="Genomic_DNA"/>
</dbReference>
<keyword evidence="3" id="KW-1003">Cell membrane</keyword>
<dbReference type="Pfam" id="PF00528">
    <property type="entry name" value="BPD_transp_1"/>
    <property type="match status" value="1"/>
</dbReference>
<reference evidence="9 10" key="1">
    <citation type="submission" date="2019-03" db="EMBL/GenBank/DDBJ databases">
        <title>Metabolic potential of uncultured bacteria and archaea associated with petroleum seepage in deep-sea sediments.</title>
        <authorList>
            <person name="Dong X."/>
            <person name="Hubert C."/>
        </authorList>
    </citation>
    <scope>NUCLEOTIDE SEQUENCE [LARGE SCALE GENOMIC DNA]</scope>
    <source>
        <strain evidence="9">E44_bin7</strain>
    </source>
</reference>
<feature type="transmembrane region" description="Helical" evidence="7">
    <location>
        <begin position="267"/>
        <end position="289"/>
    </location>
</feature>
<evidence type="ECO:0000259" key="8">
    <source>
        <dbReference type="PROSITE" id="PS50928"/>
    </source>
</evidence>
<keyword evidence="2 7" id="KW-0813">Transport</keyword>
<organism evidence="9 10">
    <name type="scientific">Aerophobetes bacterium</name>
    <dbReference type="NCBI Taxonomy" id="2030807"/>
    <lineage>
        <taxon>Bacteria</taxon>
        <taxon>Candidatus Aerophobota</taxon>
    </lineage>
</organism>
<sequence>MNKFLTYIARRLMLMLFVLIALSIITFTLSRVVPSDPAASYVGPRARPEQVAKVRVKLGLDKPLYMQYAYYIRDLLHGDLGTSIRTHRPVIKEIVRHLPASLELMFTAIIIALIIGIPLGAISAQKEGTLVDHASRLLAVTNVSLPSFWLGLLFQILFFRWLGILPLGGRIGTYISITDPIKHITGFFVMDSLITGNWVALKSSLLHLILPGLTLAAYSTGLITRMTRSTMLEVIREDYIIAARAAGLSERKIIFTYALKNAIGPTLTATGLAFAFMLTGTFFIETIFYWPGLGSYTVRSILLIDYPVIMGVTLLGAVFYVLVNLVVDLLLVFFDPRIRL</sequence>
<dbReference type="Proteomes" id="UP000316360">
    <property type="component" value="Unassembled WGS sequence"/>
</dbReference>
<evidence type="ECO:0000256" key="3">
    <source>
        <dbReference type="ARBA" id="ARBA00022475"/>
    </source>
</evidence>
<dbReference type="InterPro" id="IPR045621">
    <property type="entry name" value="BPD_transp_1_N"/>
</dbReference>
<evidence type="ECO:0000256" key="2">
    <source>
        <dbReference type="ARBA" id="ARBA00022448"/>
    </source>
</evidence>
<evidence type="ECO:0000256" key="6">
    <source>
        <dbReference type="ARBA" id="ARBA00023136"/>
    </source>
</evidence>
<feature type="transmembrane region" description="Helical" evidence="7">
    <location>
        <begin position="309"/>
        <end position="334"/>
    </location>
</feature>
<feature type="transmembrane region" description="Helical" evidence="7">
    <location>
        <begin position="12"/>
        <end position="33"/>
    </location>
</feature>
<dbReference type="Gene3D" id="1.10.3720.10">
    <property type="entry name" value="MetI-like"/>
    <property type="match status" value="1"/>
</dbReference>
<keyword evidence="4 7" id="KW-0812">Transmembrane</keyword>
<evidence type="ECO:0000313" key="10">
    <source>
        <dbReference type="Proteomes" id="UP000316360"/>
    </source>
</evidence>
<dbReference type="PANTHER" id="PTHR43163:SF6">
    <property type="entry name" value="DIPEPTIDE TRANSPORT SYSTEM PERMEASE PROTEIN DPPB-RELATED"/>
    <property type="match status" value="1"/>
</dbReference>
<evidence type="ECO:0000256" key="7">
    <source>
        <dbReference type="RuleBase" id="RU363032"/>
    </source>
</evidence>
<feature type="transmembrane region" description="Helical" evidence="7">
    <location>
        <begin position="205"/>
        <end position="223"/>
    </location>
</feature>
<dbReference type="AlphaFoldDB" id="A0A523S379"/>
<keyword evidence="5 7" id="KW-1133">Transmembrane helix</keyword>
<evidence type="ECO:0000256" key="5">
    <source>
        <dbReference type="ARBA" id="ARBA00022989"/>
    </source>
</evidence>
<feature type="transmembrane region" description="Helical" evidence="7">
    <location>
        <begin position="104"/>
        <end position="125"/>
    </location>
</feature>
<proteinExistence type="inferred from homology"/>
<accession>A0A523S379</accession>
<dbReference type="GO" id="GO:0005886">
    <property type="term" value="C:plasma membrane"/>
    <property type="evidence" value="ECO:0007669"/>
    <property type="project" value="UniProtKB-SubCell"/>
</dbReference>
<comment type="similarity">
    <text evidence="7">Belongs to the binding-protein-dependent transport system permease family.</text>
</comment>
<dbReference type="InterPro" id="IPR035906">
    <property type="entry name" value="MetI-like_sf"/>
</dbReference>
<protein>
    <submittedName>
        <fullName evidence="9">ABC transporter permease</fullName>
    </submittedName>
</protein>
<dbReference type="PROSITE" id="PS50928">
    <property type="entry name" value="ABC_TM1"/>
    <property type="match status" value="1"/>
</dbReference>
<dbReference type="GO" id="GO:0071916">
    <property type="term" value="F:dipeptide transmembrane transporter activity"/>
    <property type="evidence" value="ECO:0007669"/>
    <property type="project" value="TreeGrafter"/>
</dbReference>
<dbReference type="CDD" id="cd06261">
    <property type="entry name" value="TM_PBP2"/>
    <property type="match status" value="1"/>
</dbReference>
<dbReference type="SUPFAM" id="SSF161098">
    <property type="entry name" value="MetI-like"/>
    <property type="match status" value="1"/>
</dbReference>
<gene>
    <name evidence="9" type="ORF">E3J84_01570</name>
</gene>